<feature type="region of interest" description="Disordered" evidence="13">
    <location>
        <begin position="342"/>
        <end position="376"/>
    </location>
</feature>
<evidence type="ECO:0000256" key="13">
    <source>
        <dbReference type="SAM" id="MobiDB-lite"/>
    </source>
</evidence>
<dbReference type="Gene3D" id="1.20.58.860">
    <property type="match status" value="1"/>
</dbReference>
<dbReference type="Pfam" id="PF01088">
    <property type="entry name" value="Peptidase_C12"/>
    <property type="match status" value="1"/>
</dbReference>
<dbReference type="EMBL" id="CAJPVJ010000914">
    <property type="protein sequence ID" value="CAG2163694.1"/>
    <property type="molecule type" value="Genomic_DNA"/>
</dbReference>
<evidence type="ECO:0000256" key="3">
    <source>
        <dbReference type="ARBA" id="ARBA00007182"/>
    </source>
</evidence>
<feature type="domain" description="UCH catalytic" evidence="14">
    <location>
        <begin position="1"/>
        <end position="235"/>
    </location>
</feature>
<feature type="site" description="Transition state stabilizer" evidence="12">
    <location>
        <position position="76"/>
    </location>
</feature>
<dbReference type="GO" id="GO:0004843">
    <property type="term" value="F:cysteine-type deubiquitinase activity"/>
    <property type="evidence" value="ECO:0007669"/>
    <property type="project" value="UniProtKB-UniRule"/>
</dbReference>
<feature type="compositionally biased region" description="Low complexity" evidence="13">
    <location>
        <begin position="342"/>
        <end position="363"/>
    </location>
</feature>
<sequence length="576" mass="64643">MIDWEDPLVHLEIYDLAKPIEGTVFGFIFLFKWVEERRGRWRTRGQDGHNGSGVGSQSQDFIENESLVNDMFFAQQMVPNSCATHALLSVLLNCPHIQLGSVLHRFQADTKSMSPENKGYAIGNCPELARAHNSHAAPSHEISIENKFSTSSRPANLSATQRTSSLDAFHFASYVPISGRLIELDGLKRYPIDHGSIEDEYWTEKFRKVIRQRLERETQSSEGNDIRYNLMAVVPDKRVNYLNKLNILKTNRHIVLEALQEITRPTRLPTPLDYHNYSKYPDISVKPQNELLETHKTDDNNNDSNKERTQESKGSHEIREPLTISIAEENVRSDLRLPLSIQTSISPTPSSSSSTDTSSEIGSAFNSPNNTSCDNTDERINQMIVCKLFNRKPKTDATTPTVDVSSASPVSLSSSTPTPTVTSTHSPTTPSPSISSSSVRSGTPSKALTASDLVALLKNLEIDINLTETNLKDELEKRRQYRIDDSRRTHNYDQFVTTFLAMLAERGQLADLVERDLGVSSSLSNCSEQQKRVNSPPVSPSTLIASLMTTVINNNTNKPKKRKKRLRKHSRKLKKV</sequence>
<keyword evidence="8" id="KW-0156">Chromatin regulator</keyword>
<dbReference type="PROSITE" id="PS52048">
    <property type="entry name" value="UCH_DOMAIN"/>
    <property type="match status" value="1"/>
</dbReference>
<evidence type="ECO:0000256" key="10">
    <source>
        <dbReference type="ARBA" id="ARBA00046227"/>
    </source>
</evidence>
<dbReference type="InterPro" id="IPR038765">
    <property type="entry name" value="Papain-like_cys_pep_sf"/>
</dbReference>
<dbReference type="PANTHER" id="PTHR10589:SF28">
    <property type="entry name" value="UBIQUITIN CARBOXYL-TERMINAL HYDROLASE BAP1"/>
    <property type="match status" value="1"/>
</dbReference>
<evidence type="ECO:0000256" key="5">
    <source>
        <dbReference type="ARBA" id="ARBA00022786"/>
    </source>
</evidence>
<dbReference type="EC" id="3.4.19.12" evidence="12"/>
<feature type="compositionally biased region" description="Basic and acidic residues" evidence="13">
    <location>
        <begin position="294"/>
        <end position="320"/>
    </location>
</feature>
<protein>
    <recommendedName>
        <fullName evidence="12">ubiquitinyl hydrolase 1</fullName>
        <ecNumber evidence="12">3.4.19.12</ecNumber>
    </recommendedName>
</protein>
<feature type="compositionally biased region" description="Basic residues" evidence="13">
    <location>
        <begin position="558"/>
        <end position="576"/>
    </location>
</feature>
<keyword evidence="6 12" id="KW-0378">Hydrolase</keyword>
<feature type="active site" description="Nucleophile" evidence="12">
    <location>
        <position position="82"/>
    </location>
</feature>
<dbReference type="GO" id="GO:0016579">
    <property type="term" value="P:protein deubiquitination"/>
    <property type="evidence" value="ECO:0007669"/>
    <property type="project" value="TreeGrafter"/>
</dbReference>
<keyword evidence="16" id="KW-1185">Reference proteome</keyword>
<dbReference type="InterPro" id="IPR036959">
    <property type="entry name" value="Peptidase_C12_UCH_sf"/>
</dbReference>
<keyword evidence="7 12" id="KW-0788">Thiol protease</keyword>
<keyword evidence="9" id="KW-0539">Nucleus</keyword>
<evidence type="ECO:0000256" key="2">
    <source>
        <dbReference type="ARBA" id="ARBA00004123"/>
    </source>
</evidence>
<dbReference type="Gene3D" id="3.40.532.10">
    <property type="entry name" value="Peptidase C12, ubiquitin carboxyl-terminal hydrolase"/>
    <property type="match status" value="1"/>
</dbReference>
<dbReference type="Proteomes" id="UP000728032">
    <property type="component" value="Unassembled WGS sequence"/>
</dbReference>
<feature type="region of interest" description="Disordered" evidence="13">
    <location>
        <begin position="395"/>
        <end position="444"/>
    </location>
</feature>
<comment type="catalytic activity">
    <reaction evidence="1 12">
        <text>Thiol-dependent hydrolysis of ester, thioester, amide, peptide and isopeptide bonds formed by the C-terminal Gly of ubiquitin (a 76-residue protein attached to proteins as an intracellular targeting signal).</text>
        <dbReference type="EC" id="3.4.19.12"/>
    </reaction>
</comment>
<proteinExistence type="inferred from homology"/>
<gene>
    <name evidence="15" type="ORF">ONB1V03_LOCUS3260</name>
</gene>
<dbReference type="Pfam" id="PF18031">
    <property type="entry name" value="UCH_C"/>
    <property type="match status" value="1"/>
</dbReference>
<evidence type="ECO:0000256" key="1">
    <source>
        <dbReference type="ARBA" id="ARBA00000707"/>
    </source>
</evidence>
<organism evidence="15">
    <name type="scientific">Oppiella nova</name>
    <dbReference type="NCBI Taxonomy" id="334625"/>
    <lineage>
        <taxon>Eukaryota</taxon>
        <taxon>Metazoa</taxon>
        <taxon>Ecdysozoa</taxon>
        <taxon>Arthropoda</taxon>
        <taxon>Chelicerata</taxon>
        <taxon>Arachnida</taxon>
        <taxon>Acari</taxon>
        <taxon>Acariformes</taxon>
        <taxon>Sarcoptiformes</taxon>
        <taxon>Oribatida</taxon>
        <taxon>Brachypylina</taxon>
        <taxon>Oppioidea</taxon>
        <taxon>Oppiidae</taxon>
        <taxon>Oppiella</taxon>
    </lineage>
</organism>
<dbReference type="GO" id="GO:0006511">
    <property type="term" value="P:ubiquitin-dependent protein catabolic process"/>
    <property type="evidence" value="ECO:0007669"/>
    <property type="project" value="UniProtKB-UniRule"/>
</dbReference>
<evidence type="ECO:0000256" key="7">
    <source>
        <dbReference type="ARBA" id="ARBA00022807"/>
    </source>
</evidence>
<evidence type="ECO:0000256" key="6">
    <source>
        <dbReference type="ARBA" id="ARBA00022801"/>
    </source>
</evidence>
<evidence type="ECO:0000259" key="14">
    <source>
        <dbReference type="PROSITE" id="PS52048"/>
    </source>
</evidence>
<reference evidence="15" key="1">
    <citation type="submission" date="2020-11" db="EMBL/GenBank/DDBJ databases">
        <authorList>
            <person name="Tran Van P."/>
        </authorList>
    </citation>
    <scope>NUCLEOTIDE SEQUENCE</scope>
</reference>
<dbReference type="InterPro" id="IPR041507">
    <property type="entry name" value="UCH_C"/>
</dbReference>
<feature type="site" description="Important for enzyme activity" evidence="12">
    <location>
        <position position="185"/>
    </location>
</feature>
<feature type="region of interest" description="Disordered" evidence="13">
    <location>
        <begin position="555"/>
        <end position="576"/>
    </location>
</feature>
<evidence type="ECO:0000313" key="16">
    <source>
        <dbReference type="Proteomes" id="UP000728032"/>
    </source>
</evidence>
<dbReference type="InterPro" id="IPR001578">
    <property type="entry name" value="Peptidase_C12_UCH"/>
</dbReference>
<accession>A0A7R9QDM1</accession>
<evidence type="ECO:0000256" key="11">
    <source>
        <dbReference type="ARBA" id="ARBA00049710"/>
    </source>
</evidence>
<keyword evidence="4 12" id="KW-0645">Protease</keyword>
<comment type="subcellular location">
    <subcellularLocation>
        <location evidence="2">Nucleus</location>
    </subcellularLocation>
</comment>
<evidence type="ECO:0000256" key="12">
    <source>
        <dbReference type="PROSITE-ProRule" id="PRU01393"/>
    </source>
</evidence>
<comment type="function">
    <text evidence="10">Catalytic component of the polycomb repressive deubiquitinase (PR-DUB) complex, a complex that specifically mediates deubiquitination of histone H2A monoubiquitinated at 'Lys-119' (H2AK118ub1). Mediates bisymmetric organization of the PR-DUB complex and is involved in association with nucleosomes to mediate deubiquitination. Does not deubiquitinate monoubiquitinated histone H2B. Required to maintain the transcriptionally repressive state of homeotic genes throughout development. The PR-DUB complex has weak or no activity toward 'Lys-48'- and 'Lys-63'-linked polyubiquitin chains. Polycomb group (PcG) protein.</text>
</comment>
<dbReference type="GO" id="GO:0005634">
    <property type="term" value="C:nucleus"/>
    <property type="evidence" value="ECO:0007669"/>
    <property type="project" value="UniProtKB-SubCell"/>
</dbReference>
<feature type="active site" description="Proton donor" evidence="12">
    <location>
        <position position="170"/>
    </location>
</feature>
<dbReference type="SUPFAM" id="SSF54001">
    <property type="entry name" value="Cysteine proteinases"/>
    <property type="match status" value="1"/>
</dbReference>
<comment type="subunit">
    <text evidence="11">Catalytic component of the polycomb repressive deubiquitinase (PR-DUB) complex, at least composed of caly/calypso, Asx and sba (MBD5/6 homolog). The PR-DUB complex associates with nucleosomes to mediate deubiquitination of histone H2AK118ub1 substrates; the association requires the positively charged C-terminal tail of caly, probably due to direct binding of DNA. Interacts (via ULD domain) with Asx (via DEUBAD domain); the interaction produces a stable heterodimer with a composite binding site for ubiquitin. Homodimerizes (via coiled-coil hinge-region between the UCH and ULD domains) to mediate assembly of 2 copies of the caly-Asx heterodimer into a bisymmetric tetramer; dimerization enhances PR-DUB association with nucleosomes.</text>
</comment>
<dbReference type="PROSITE" id="PS52049">
    <property type="entry name" value="ULD"/>
    <property type="match status" value="1"/>
</dbReference>
<evidence type="ECO:0000256" key="4">
    <source>
        <dbReference type="ARBA" id="ARBA00022670"/>
    </source>
</evidence>
<dbReference type="EMBL" id="OC915739">
    <property type="protein sequence ID" value="CAD7641776.1"/>
    <property type="molecule type" value="Genomic_DNA"/>
</dbReference>
<evidence type="ECO:0000256" key="8">
    <source>
        <dbReference type="ARBA" id="ARBA00022853"/>
    </source>
</evidence>
<keyword evidence="5 12" id="KW-0833">Ubl conjugation pathway</keyword>
<evidence type="ECO:0000313" key="15">
    <source>
        <dbReference type="EMBL" id="CAD7641776.1"/>
    </source>
</evidence>
<dbReference type="GO" id="GO:0005737">
    <property type="term" value="C:cytoplasm"/>
    <property type="evidence" value="ECO:0007669"/>
    <property type="project" value="TreeGrafter"/>
</dbReference>
<feature type="region of interest" description="Disordered" evidence="13">
    <location>
        <begin position="294"/>
        <end position="325"/>
    </location>
</feature>
<feature type="compositionally biased region" description="Polar residues" evidence="13">
    <location>
        <begin position="364"/>
        <end position="374"/>
    </location>
</feature>
<dbReference type="AlphaFoldDB" id="A0A7R9QDM1"/>
<comment type="similarity">
    <text evidence="3">Belongs to the peptidase C12 family. BAP1 subfamily.</text>
</comment>
<feature type="compositionally biased region" description="Low complexity" evidence="13">
    <location>
        <begin position="404"/>
        <end position="444"/>
    </location>
</feature>
<dbReference type="GO" id="GO:0006325">
    <property type="term" value="P:chromatin organization"/>
    <property type="evidence" value="ECO:0007669"/>
    <property type="project" value="UniProtKB-KW"/>
</dbReference>
<dbReference type="OrthoDB" id="1924260at2759"/>
<evidence type="ECO:0000256" key="9">
    <source>
        <dbReference type="ARBA" id="ARBA00023242"/>
    </source>
</evidence>
<name>A0A7R9QDM1_9ACAR</name>
<dbReference type="PANTHER" id="PTHR10589">
    <property type="entry name" value="UBIQUITIN CARBOXYL-TERMINAL HYDROLASE"/>
    <property type="match status" value="1"/>
</dbReference>